<name>A0AAW9RBN0_9HYPH</name>
<feature type="transmembrane region" description="Helical" evidence="1">
    <location>
        <begin position="91"/>
        <end position="112"/>
    </location>
</feature>
<keyword evidence="1" id="KW-0812">Transmembrane</keyword>
<feature type="transmembrane region" description="Helical" evidence="1">
    <location>
        <begin position="63"/>
        <end position="79"/>
    </location>
</feature>
<reference evidence="2 3" key="1">
    <citation type="submission" date="2024-02" db="EMBL/GenBank/DDBJ databases">
        <title>Genome analysis and characterization of Microbaculum marinisediminis sp. nov., isolated from marine sediment.</title>
        <authorList>
            <person name="Du Z.-J."/>
            <person name="Ye Y.-Q."/>
            <person name="Zhang Z.-R."/>
            <person name="Yuan S.-M."/>
            <person name="Zhang X.-Y."/>
        </authorList>
    </citation>
    <scope>NUCLEOTIDE SEQUENCE [LARGE SCALE GENOMIC DNA]</scope>
    <source>
        <strain evidence="2 3">SDUM1044001</strain>
    </source>
</reference>
<keyword evidence="1" id="KW-0472">Membrane</keyword>
<proteinExistence type="predicted"/>
<dbReference type="Proteomes" id="UP001378188">
    <property type="component" value="Unassembled WGS sequence"/>
</dbReference>
<keyword evidence="3" id="KW-1185">Reference proteome</keyword>
<evidence type="ECO:0000313" key="2">
    <source>
        <dbReference type="EMBL" id="MEJ8570897.1"/>
    </source>
</evidence>
<protein>
    <submittedName>
        <fullName evidence="2">DUF805 domain-containing protein</fullName>
    </submittedName>
</protein>
<comment type="caution">
    <text evidence="2">The sequence shown here is derived from an EMBL/GenBank/DDBJ whole genome shotgun (WGS) entry which is preliminary data.</text>
</comment>
<dbReference type="InterPro" id="IPR008523">
    <property type="entry name" value="DUF805"/>
</dbReference>
<evidence type="ECO:0000313" key="3">
    <source>
        <dbReference type="Proteomes" id="UP001378188"/>
    </source>
</evidence>
<dbReference type="AlphaFoldDB" id="A0AAW9RBN0"/>
<sequence>MSTPQLPPPKGSSASFLWLYFGFAGRINREVYWLGIGLLWSVLFVLVGMMIDPYSDEGMPGGVILLAIPSLWCEMALLVKRQHDRGLPWYWCLLAFIPLAGAVWMVLAGLVAGNPGPNAYGERANEIPE</sequence>
<dbReference type="PANTHER" id="PTHR34980:SF2">
    <property type="entry name" value="INNER MEMBRANE PROTEIN YHAH-RELATED"/>
    <property type="match status" value="1"/>
</dbReference>
<dbReference type="PANTHER" id="PTHR34980">
    <property type="entry name" value="INNER MEMBRANE PROTEIN-RELATED-RELATED"/>
    <property type="match status" value="1"/>
</dbReference>
<dbReference type="RefSeq" id="WP_340328593.1">
    <property type="nucleotide sequence ID" value="NZ_JAZHOF010000002.1"/>
</dbReference>
<gene>
    <name evidence="2" type="ORF">V3328_05405</name>
</gene>
<dbReference type="GO" id="GO:0005886">
    <property type="term" value="C:plasma membrane"/>
    <property type="evidence" value="ECO:0007669"/>
    <property type="project" value="TreeGrafter"/>
</dbReference>
<organism evidence="2 3">
    <name type="scientific">Microbaculum marinum</name>
    <dbReference type="NCBI Taxonomy" id="1764581"/>
    <lineage>
        <taxon>Bacteria</taxon>
        <taxon>Pseudomonadati</taxon>
        <taxon>Pseudomonadota</taxon>
        <taxon>Alphaproteobacteria</taxon>
        <taxon>Hyphomicrobiales</taxon>
        <taxon>Tepidamorphaceae</taxon>
        <taxon>Microbaculum</taxon>
    </lineage>
</organism>
<dbReference type="EMBL" id="JAZHOF010000002">
    <property type="protein sequence ID" value="MEJ8570897.1"/>
    <property type="molecule type" value="Genomic_DNA"/>
</dbReference>
<dbReference type="Pfam" id="PF05656">
    <property type="entry name" value="DUF805"/>
    <property type="match status" value="1"/>
</dbReference>
<feature type="transmembrane region" description="Helical" evidence="1">
    <location>
        <begin position="31"/>
        <end position="51"/>
    </location>
</feature>
<keyword evidence="1" id="KW-1133">Transmembrane helix</keyword>
<evidence type="ECO:0000256" key="1">
    <source>
        <dbReference type="SAM" id="Phobius"/>
    </source>
</evidence>
<accession>A0AAW9RBN0</accession>